<dbReference type="PANTHER" id="PTHR33525">
    <property type="match status" value="1"/>
</dbReference>
<feature type="domain" description="EAL" evidence="1">
    <location>
        <begin position="1"/>
        <end position="214"/>
    </location>
</feature>
<dbReference type="Gene3D" id="3.20.20.450">
    <property type="entry name" value="EAL domain"/>
    <property type="match status" value="1"/>
</dbReference>
<evidence type="ECO:0000313" key="3">
    <source>
        <dbReference type="EMBL" id="TDO98923.1"/>
    </source>
</evidence>
<organism evidence="3 4">
    <name type="scientific">Marinomonas balearica</name>
    <dbReference type="NCBI Taxonomy" id="491947"/>
    <lineage>
        <taxon>Bacteria</taxon>
        <taxon>Pseudomonadati</taxon>
        <taxon>Pseudomonadota</taxon>
        <taxon>Gammaproteobacteria</taxon>
        <taxon>Oceanospirillales</taxon>
        <taxon>Oceanospirillaceae</taxon>
        <taxon>Marinomonas</taxon>
    </lineage>
</organism>
<dbReference type="Gene3D" id="1.10.3210.10">
    <property type="entry name" value="Hypothetical protein af1432"/>
    <property type="match status" value="1"/>
</dbReference>
<dbReference type="InterPro" id="IPR052340">
    <property type="entry name" value="RNase_Y/CdgJ"/>
</dbReference>
<dbReference type="InterPro" id="IPR014408">
    <property type="entry name" value="dGMP_Pdiesterase_EAL/HD-GYP"/>
</dbReference>
<dbReference type="PROSITE" id="PS51833">
    <property type="entry name" value="HDOD"/>
    <property type="match status" value="1"/>
</dbReference>
<dbReference type="SUPFAM" id="SSF141868">
    <property type="entry name" value="EAL domain-like"/>
    <property type="match status" value="1"/>
</dbReference>
<dbReference type="SMART" id="SM00052">
    <property type="entry name" value="EAL"/>
    <property type="match status" value="1"/>
</dbReference>
<protein>
    <submittedName>
        <fullName evidence="3">EAL and modified HD-GYP domain-containing signal transduction protein</fullName>
    </submittedName>
</protein>
<dbReference type="SUPFAM" id="SSF109604">
    <property type="entry name" value="HD-domain/PDEase-like"/>
    <property type="match status" value="1"/>
</dbReference>
<sequence>MNSEELKQTLGDLLMAQQPIFYEDQSIFAYELLFRDRPQNEAIFNSNEVATSQVLVNLCMGISQHDDELSDPFFINMSRDLILSDAFLPMPSETVFIEILENQIITDDFIAAVQRWRNAGYRFVLDDYFFNEEYDPLLPHITIIKVDVIATPPDQHKDQISKLKAMGISLIAEKVEDQTMFEQCKAIGFDLYQGYYFQKPEIIKGKKIESHVKDSLNLVSILQNDDVSIDEVVSIVERSPQLSFQFLRILKSPLCGVPKQVETIKEVVVFIGLAQLKCWATILTLTANDDIKNGSLKTSLVRARCNQLLAEDLQHVDADKAFIVGLLSSIDLLFGIETLEGLKNIALSDELCHAISHYNGNLGKVLYFTLAQEQQDWEVLSQLPKESLSKLNTAFLEATRWSNEIISLAK</sequence>
<dbReference type="Proteomes" id="UP000294656">
    <property type="component" value="Unassembled WGS sequence"/>
</dbReference>
<comment type="caution">
    <text evidence="3">The sequence shown here is derived from an EMBL/GenBank/DDBJ whole genome shotgun (WGS) entry which is preliminary data.</text>
</comment>
<dbReference type="AlphaFoldDB" id="A0A4R6MBP0"/>
<dbReference type="Pfam" id="PF08668">
    <property type="entry name" value="HDOD"/>
    <property type="match status" value="1"/>
</dbReference>
<dbReference type="EMBL" id="SNXC01000010">
    <property type="protein sequence ID" value="TDO98923.1"/>
    <property type="molecule type" value="Genomic_DNA"/>
</dbReference>
<dbReference type="Pfam" id="PF00563">
    <property type="entry name" value="EAL"/>
    <property type="match status" value="1"/>
</dbReference>
<evidence type="ECO:0000313" key="4">
    <source>
        <dbReference type="Proteomes" id="UP000294656"/>
    </source>
</evidence>
<name>A0A4R6MBP0_9GAMM</name>
<dbReference type="PANTHER" id="PTHR33525:SF4">
    <property type="entry name" value="CYCLIC DI-GMP PHOSPHODIESTERASE CDGJ"/>
    <property type="match status" value="1"/>
</dbReference>
<dbReference type="InterPro" id="IPR013976">
    <property type="entry name" value="HDOD"/>
</dbReference>
<keyword evidence="4" id="KW-1185">Reference proteome</keyword>
<dbReference type="OrthoDB" id="9804751at2"/>
<accession>A0A4R6MBP0</accession>
<reference evidence="3 4" key="1">
    <citation type="submission" date="2019-03" db="EMBL/GenBank/DDBJ databases">
        <title>Genomic Encyclopedia of Type Strains, Phase III (KMG-III): the genomes of soil and plant-associated and newly described type strains.</title>
        <authorList>
            <person name="Whitman W."/>
        </authorList>
    </citation>
    <scope>NUCLEOTIDE SEQUENCE [LARGE SCALE GENOMIC DNA]</scope>
    <source>
        <strain evidence="3 4">CECT 7378</strain>
    </source>
</reference>
<dbReference type="PROSITE" id="PS50883">
    <property type="entry name" value="EAL"/>
    <property type="match status" value="1"/>
</dbReference>
<dbReference type="RefSeq" id="WP_133503141.1">
    <property type="nucleotide sequence ID" value="NZ_SNXC01000010.1"/>
</dbReference>
<proteinExistence type="predicted"/>
<dbReference type="PIRSF" id="PIRSF003180">
    <property type="entry name" value="DiGMPpdiest_YuxH"/>
    <property type="match status" value="1"/>
</dbReference>
<dbReference type="InterPro" id="IPR035919">
    <property type="entry name" value="EAL_sf"/>
</dbReference>
<dbReference type="InterPro" id="IPR001633">
    <property type="entry name" value="EAL_dom"/>
</dbReference>
<evidence type="ECO:0000259" key="1">
    <source>
        <dbReference type="PROSITE" id="PS50883"/>
    </source>
</evidence>
<evidence type="ECO:0000259" key="2">
    <source>
        <dbReference type="PROSITE" id="PS51833"/>
    </source>
</evidence>
<gene>
    <name evidence="3" type="ORF">DFP79_1346</name>
</gene>
<feature type="domain" description="HDOD" evidence="2">
    <location>
        <begin position="208"/>
        <end position="393"/>
    </location>
</feature>